<organism evidence="3 4">
    <name type="scientific">Epilithonimonas bovis DSM 19482</name>
    <dbReference type="NCBI Taxonomy" id="1121284"/>
    <lineage>
        <taxon>Bacteria</taxon>
        <taxon>Pseudomonadati</taxon>
        <taxon>Bacteroidota</taxon>
        <taxon>Flavobacteriia</taxon>
        <taxon>Flavobacteriales</taxon>
        <taxon>Weeksellaceae</taxon>
        <taxon>Chryseobacterium group</taxon>
        <taxon>Epilithonimonas</taxon>
    </lineage>
</organism>
<dbReference type="RefSeq" id="WP_084174022.1">
    <property type="nucleotide sequence ID" value="NZ_FTPU01000080.1"/>
</dbReference>
<keyword evidence="4" id="KW-1185">Reference proteome</keyword>
<dbReference type="SUPFAM" id="SSF52833">
    <property type="entry name" value="Thioredoxin-like"/>
    <property type="match status" value="1"/>
</dbReference>
<protein>
    <submittedName>
        <fullName evidence="3">ArsC family protein</fullName>
    </submittedName>
</protein>
<evidence type="ECO:0000313" key="4">
    <source>
        <dbReference type="Proteomes" id="UP000187261"/>
    </source>
</evidence>
<dbReference type="OrthoDB" id="1120494at2"/>
<dbReference type="Gene3D" id="3.40.30.10">
    <property type="entry name" value="Glutaredoxin"/>
    <property type="match status" value="1"/>
</dbReference>
<evidence type="ECO:0000256" key="2">
    <source>
        <dbReference type="PROSITE-ProRule" id="PRU01282"/>
    </source>
</evidence>
<reference evidence="4" key="1">
    <citation type="submission" date="2016-10" db="EMBL/GenBank/DDBJ databases">
        <authorList>
            <person name="Varghese N."/>
            <person name="Submissions S."/>
        </authorList>
    </citation>
    <scope>NUCLEOTIDE SEQUENCE [LARGE SCALE GENOMIC DNA]</scope>
    <source>
        <strain evidence="4">DSM 19482</strain>
    </source>
</reference>
<dbReference type="STRING" id="1121284.SAMN05660493_03320"/>
<dbReference type="Proteomes" id="UP000187261">
    <property type="component" value="Unassembled WGS sequence"/>
</dbReference>
<dbReference type="EMBL" id="FTPU01000080">
    <property type="protein sequence ID" value="SIT98967.1"/>
    <property type="molecule type" value="Genomic_DNA"/>
</dbReference>
<dbReference type="PROSITE" id="PS51353">
    <property type="entry name" value="ARSC"/>
    <property type="match status" value="1"/>
</dbReference>
<name>A0A1U7Q1K5_9FLAO</name>
<dbReference type="AlphaFoldDB" id="A0A1U7Q1K5"/>
<proteinExistence type="inferred from homology"/>
<evidence type="ECO:0000313" key="3">
    <source>
        <dbReference type="EMBL" id="SIT98967.1"/>
    </source>
</evidence>
<dbReference type="InterPro" id="IPR036249">
    <property type="entry name" value="Thioredoxin-like_sf"/>
</dbReference>
<accession>A0A1U7Q1K5</accession>
<sequence length="120" mass="14166">MKKVFYLKTCGTCKKIMSQYDLSDWDLREIKSKPVTEEELDEMYAITQSYESLFSKKSTQIKARGIDTSSLKEADYKHLILDHYSFLKRPVFLTDHLIFAGSDKKNLENLHLFFENQDQK</sequence>
<comment type="similarity">
    <text evidence="1 2">Belongs to the ArsC family.</text>
</comment>
<dbReference type="Pfam" id="PF03960">
    <property type="entry name" value="ArsC"/>
    <property type="match status" value="1"/>
</dbReference>
<dbReference type="InterPro" id="IPR006660">
    <property type="entry name" value="Arsenate_reductase-like"/>
</dbReference>
<gene>
    <name evidence="3" type="ORF">SAMN05660493_03320</name>
</gene>
<evidence type="ECO:0000256" key="1">
    <source>
        <dbReference type="ARBA" id="ARBA00007198"/>
    </source>
</evidence>